<evidence type="ECO:0000313" key="11">
    <source>
        <dbReference type="Proteomes" id="UP000094795"/>
    </source>
</evidence>
<keyword evidence="3" id="KW-0813">Transport</keyword>
<keyword evidence="8" id="KW-0472">Membrane</keyword>
<name>A0A1C1Z167_9HYPH</name>
<organism evidence="10 11">
    <name type="scientific">Hoeflea olei</name>
    <dbReference type="NCBI Taxonomy" id="1480615"/>
    <lineage>
        <taxon>Bacteria</taxon>
        <taxon>Pseudomonadati</taxon>
        <taxon>Pseudomonadota</taxon>
        <taxon>Alphaproteobacteria</taxon>
        <taxon>Hyphomicrobiales</taxon>
        <taxon>Rhizobiaceae</taxon>
        <taxon>Hoeflea</taxon>
    </lineage>
</organism>
<dbReference type="Pfam" id="PF00005">
    <property type="entry name" value="ABC_tran"/>
    <property type="match status" value="1"/>
</dbReference>
<keyword evidence="5" id="KW-0547">Nucleotide-binding</keyword>
<evidence type="ECO:0000256" key="5">
    <source>
        <dbReference type="ARBA" id="ARBA00022741"/>
    </source>
</evidence>
<dbReference type="GO" id="GO:0140359">
    <property type="term" value="F:ABC-type transporter activity"/>
    <property type="evidence" value="ECO:0007669"/>
    <property type="project" value="UniProtKB-ARBA"/>
</dbReference>
<reference evidence="10 11" key="1">
    <citation type="submission" date="2015-12" db="EMBL/GenBank/DDBJ databases">
        <authorList>
            <person name="Shamseldin A."/>
            <person name="Moawad H."/>
            <person name="Abd El-Rahim W.M."/>
            <person name="Sadowsky M.J."/>
        </authorList>
    </citation>
    <scope>NUCLEOTIDE SEQUENCE [LARGE SCALE GENOMIC DNA]</scope>
    <source>
        <strain evidence="10 11">JC234</strain>
    </source>
</reference>
<evidence type="ECO:0000256" key="3">
    <source>
        <dbReference type="ARBA" id="ARBA00022448"/>
    </source>
</evidence>
<dbReference type="RefSeq" id="WP_066174332.1">
    <property type="nucleotide sequence ID" value="NZ_LQZT01000001.1"/>
</dbReference>
<dbReference type="GO" id="GO:0005524">
    <property type="term" value="F:ATP binding"/>
    <property type="evidence" value="ECO:0007669"/>
    <property type="project" value="UniProtKB-KW"/>
</dbReference>
<keyword evidence="4" id="KW-1003">Cell membrane</keyword>
<dbReference type="GO" id="GO:0016887">
    <property type="term" value="F:ATP hydrolysis activity"/>
    <property type="evidence" value="ECO:0007669"/>
    <property type="project" value="InterPro"/>
</dbReference>
<dbReference type="Pfam" id="PF08402">
    <property type="entry name" value="TOBE_2"/>
    <property type="match status" value="1"/>
</dbReference>
<dbReference type="GO" id="GO:0055052">
    <property type="term" value="C:ATP-binding cassette (ABC) transporter complex, substrate-binding subunit-containing"/>
    <property type="evidence" value="ECO:0007669"/>
    <property type="project" value="TreeGrafter"/>
</dbReference>
<dbReference type="SUPFAM" id="SSF52540">
    <property type="entry name" value="P-loop containing nucleoside triphosphate hydrolases"/>
    <property type="match status" value="1"/>
</dbReference>
<comment type="subcellular location">
    <subcellularLocation>
        <location evidence="1">Cell inner membrane</location>
        <topology evidence="1">Peripheral membrane protein</topology>
    </subcellularLocation>
</comment>
<feature type="domain" description="ABC transporter" evidence="9">
    <location>
        <begin position="4"/>
        <end position="234"/>
    </location>
</feature>
<dbReference type="FunFam" id="3.40.50.300:FF:000042">
    <property type="entry name" value="Maltose/maltodextrin ABC transporter, ATP-binding protein"/>
    <property type="match status" value="1"/>
</dbReference>
<comment type="similarity">
    <text evidence="2">Belongs to the ABC transporter superfamily.</text>
</comment>
<evidence type="ECO:0000256" key="7">
    <source>
        <dbReference type="ARBA" id="ARBA00022967"/>
    </source>
</evidence>
<evidence type="ECO:0000259" key="9">
    <source>
        <dbReference type="PROSITE" id="PS50893"/>
    </source>
</evidence>
<proteinExistence type="inferred from homology"/>
<protein>
    <submittedName>
        <fullName evidence="10">ABC transporter ATP-binding protein</fullName>
    </submittedName>
</protein>
<dbReference type="Proteomes" id="UP000094795">
    <property type="component" value="Unassembled WGS sequence"/>
</dbReference>
<dbReference type="SUPFAM" id="SSF50331">
    <property type="entry name" value="MOP-like"/>
    <property type="match status" value="1"/>
</dbReference>
<accession>A0A1C1Z167</accession>
<dbReference type="PANTHER" id="PTHR43875:SF15">
    <property type="entry name" value="TREHALOSE IMPORT ATP-BINDING PROTEIN SUGC"/>
    <property type="match status" value="1"/>
</dbReference>
<dbReference type="EMBL" id="LQZT01000001">
    <property type="protein sequence ID" value="OCW59491.1"/>
    <property type="molecule type" value="Genomic_DNA"/>
</dbReference>
<dbReference type="InterPro" id="IPR017871">
    <property type="entry name" value="ABC_transporter-like_CS"/>
</dbReference>
<dbReference type="InterPro" id="IPR012340">
    <property type="entry name" value="NA-bd_OB-fold"/>
</dbReference>
<evidence type="ECO:0000256" key="1">
    <source>
        <dbReference type="ARBA" id="ARBA00004417"/>
    </source>
</evidence>
<dbReference type="InterPro" id="IPR027417">
    <property type="entry name" value="P-loop_NTPase"/>
</dbReference>
<gene>
    <name evidence="10" type="ORF">AWJ14_10760</name>
</gene>
<dbReference type="Gene3D" id="3.40.50.300">
    <property type="entry name" value="P-loop containing nucleotide triphosphate hydrolases"/>
    <property type="match status" value="1"/>
</dbReference>
<keyword evidence="7" id="KW-1278">Translocase</keyword>
<dbReference type="PANTHER" id="PTHR43875">
    <property type="entry name" value="MALTODEXTRIN IMPORT ATP-BINDING PROTEIN MSMX"/>
    <property type="match status" value="1"/>
</dbReference>
<dbReference type="SMART" id="SM00382">
    <property type="entry name" value="AAA"/>
    <property type="match status" value="1"/>
</dbReference>
<evidence type="ECO:0000256" key="6">
    <source>
        <dbReference type="ARBA" id="ARBA00022840"/>
    </source>
</evidence>
<keyword evidence="6 10" id="KW-0067">ATP-binding</keyword>
<sequence length="362" mass="39105">MAQIDIRNVQKFFGHLQVLKDLNLTIKDGEFVVMLGQSGGGKTTALRAIAGLETVSSGQILIDGVEVQDRKAADRDIAFVFQSFSLYPHMTVRENIAFPLRAVRMNAADRDKAVTEVASTLQISQHLDRKPSALSGGDMQRVAIGRALVRRPQALLMDEPLGVLDAKLREQMRAEIKRLHIARGSTSVYVTHDQIEAMSLADRIVILHDGVLQQVGAPDEVYLHPTNLFVATFVGSPVMNVNGVRIEGNSVMLNDASRGFTFPDPVLAGLSGGAGGITMGVRPEAVLLRHEPAEGYVQAVTTNIEPLGSHDIVDAQVDGAVLRARTESGFVTGEGQTLWVRIDPAQAHFFDTATGLTLRGAN</sequence>
<dbReference type="AlphaFoldDB" id="A0A1C1Z167"/>
<comment type="caution">
    <text evidence="10">The sequence shown here is derived from an EMBL/GenBank/DDBJ whole genome shotgun (WGS) entry which is preliminary data.</text>
</comment>
<dbReference type="Gene3D" id="2.40.50.140">
    <property type="entry name" value="Nucleic acid-binding proteins"/>
    <property type="match status" value="1"/>
</dbReference>
<dbReference type="InterPro" id="IPR013611">
    <property type="entry name" value="Transp-assoc_OB_typ2"/>
</dbReference>
<evidence type="ECO:0000256" key="2">
    <source>
        <dbReference type="ARBA" id="ARBA00005417"/>
    </source>
</evidence>
<dbReference type="InterPro" id="IPR003439">
    <property type="entry name" value="ABC_transporter-like_ATP-bd"/>
</dbReference>
<evidence type="ECO:0000313" key="10">
    <source>
        <dbReference type="EMBL" id="OCW59491.1"/>
    </source>
</evidence>
<dbReference type="OrthoDB" id="8188565at2"/>
<evidence type="ECO:0000256" key="8">
    <source>
        <dbReference type="ARBA" id="ARBA00023136"/>
    </source>
</evidence>
<dbReference type="InterPro" id="IPR047641">
    <property type="entry name" value="ABC_transpr_MalK/UgpC-like"/>
</dbReference>
<dbReference type="InterPro" id="IPR003593">
    <property type="entry name" value="AAA+_ATPase"/>
</dbReference>
<keyword evidence="11" id="KW-1185">Reference proteome</keyword>
<dbReference type="Gene3D" id="2.40.50.100">
    <property type="match status" value="1"/>
</dbReference>
<dbReference type="InterPro" id="IPR008995">
    <property type="entry name" value="Mo/tungstate-bd_C_term_dom"/>
</dbReference>
<evidence type="ECO:0000256" key="4">
    <source>
        <dbReference type="ARBA" id="ARBA00022475"/>
    </source>
</evidence>
<dbReference type="STRING" id="1480615.AWJ14_10760"/>
<dbReference type="PROSITE" id="PS50893">
    <property type="entry name" value="ABC_TRANSPORTER_2"/>
    <property type="match status" value="1"/>
</dbReference>
<dbReference type="PROSITE" id="PS00211">
    <property type="entry name" value="ABC_TRANSPORTER_1"/>
    <property type="match status" value="1"/>
</dbReference>